<feature type="transmembrane region" description="Helical" evidence="3">
    <location>
        <begin position="7"/>
        <end position="28"/>
    </location>
</feature>
<dbReference type="InterPro" id="IPR040248">
    <property type="entry name" value="RRBP1"/>
</dbReference>
<keyword evidence="3" id="KW-0472">Membrane</keyword>
<evidence type="ECO:0000256" key="2">
    <source>
        <dbReference type="SAM" id="MobiDB-lite"/>
    </source>
</evidence>
<sequence>METQAYMIGAAVVIISAILIYFIAAVTMREKTYDEILAEQRKRREVLFPSSSASDKSKAKKKSKKKARPEHTELTDGGTSSDQEQPQKMVELELEPEIIENVSKPPKEVRSSKGKKKPILINKQEKVEIQENVTTQETIHYRPPPKDSLALKQERERKLSEPQVDAQVEKVVTASSPDHPEKSKKRERKEKKEVTENGPEIIPETAPVVQMARRPKKVKEVTPPSPADPVKTDGDHVMGIVQAAHLNNTDILTLVDILLSKQTGTNQASDKWRTKSQKGDPVAVLEKQLTEKNQALKEEQEQAQATTQRLKEVQQELTREHQQYALLEKESKDKLAAQLQDIQALQLRMQQTHEQHRNEVAQLKMKVDQRQGQIHDGQTVMLQRLKDENIQLQEKASNTQKQLKIVQDELNKQIQERTSFDGGRKLLESQLLQMEDKIHKLESAKRDMESMWSNKYKELTDHFQREQAKASALARDLDKVKNEKHLCDKELASFHGRFKDLENVKNQREQELNQLRAQLQVLHEENTRLATELKAYEERTSGEGQETPTKPQGAPIVEEPKKEENALQQQNCTMQFRTLFRLKLKDEEISQLKSTLDARLADCSHLEQEVETQKNKNNALRQKNWKAMDALTLMEKKAESASALKSQLESKDCEINKLKKELSRLQSEDTALEEEKSKASASMKAAANDAAMSQEQLEQLKSRLHTKGAELEKICTILESTKKDNETLKAQVHDLESTAQSAAVYAEQLEKMQQELELLRTNVHQQNEQQNSDQENTEKLQVLITEQKDVLLQRQVEIKSLTEQLREREEQLKCFSQRQDDGHSLEARSDELVQKESALKQLQQQLDEKTSRLEKEKEELQQQISELSNREASVETRCSDIGNREATFEELSAKLKERETALREQEQLKFVAQKNAQDSSDVLKDDLRSKENQIESLTSELQNIQLDSEELKGRLHEKTEAVEKLREQLHASEMLQEELRARSSRIQVVEEELTALKAEKVQAEKKFRDELERLESELREEAGQLKPEAVVNIKHEVEELKRSDGDVWQGAEKLNRLRLTLQSVLGDIRLRNEVSHLSNSLQHSMDENSKLREEMNLKSLELESLQKQMAELQASSDRGVCEADVAPNKDEILGNVAKLEADLESRDSYIMKLQQKLDETITENETLMAAEDPENKMAVIDSLMSDKRDLKQEVDRLAKGALELEKLKQDVDIKNRRVQDLERQLDGVKVIQEELERHRVSSAENGNQVVILTKELTLLREDLKRKDELEAALSEQTKAMASLKESVEHYKQECHDLRSWLPAPNLSGGDNQMAYIQEKLADKDELHLGCEQASVALTKAERSAEEVSQIQAQLANKVTEVHTLKALLRKHDRESLELEDNNDNLEYELMPSDSCVTDSALSGNVPSETVFTHIEEQPQWDMSDLILDLETKEAELLILQELLSQKEHALQELKQKYTKAMDSLSKVENTAESGSSAAEELAGIKETLQKIFPDLQITRSTSYTWITNLEQHINKIQIINKQVASSSSEASNLSEELSQMTNANSHLEGQVLHYKAVLADTARKEYSRLLEEMKRLKTCSEQSRADCSVHNMDLFVFHSYKNVAGIENLQHGLDTVTQVDDQQMSSVTSQSTLSVYFLKTANRQFRHSPDFAVGKEATSITELEEALKRLKEMKTSNIKLTSLLKIGQEALKMEQDEVKRLKSLLIECHKSMSNGSEIYEEIDELKRKLSDTEKQLKREKQANLQLTQKLGASPEDNSSAV</sequence>
<evidence type="ECO:0000256" key="1">
    <source>
        <dbReference type="SAM" id="Coils"/>
    </source>
</evidence>
<feature type="coiled-coil region" evidence="1">
    <location>
        <begin position="1150"/>
        <end position="1293"/>
    </location>
</feature>
<feature type="compositionally biased region" description="Polar residues" evidence="2">
    <location>
        <begin position="1742"/>
        <end position="1761"/>
    </location>
</feature>
<name>A0AAD9KCX3_9ANNE</name>
<keyword evidence="3" id="KW-1133">Transmembrane helix</keyword>
<feature type="compositionally biased region" description="Basic residues" evidence="2">
    <location>
        <begin position="58"/>
        <end position="68"/>
    </location>
</feature>
<keyword evidence="5" id="KW-1185">Reference proteome</keyword>
<dbReference type="EMBL" id="JAODUP010000017">
    <property type="protein sequence ID" value="KAK2168390.1"/>
    <property type="molecule type" value="Genomic_DNA"/>
</dbReference>
<feature type="coiled-coil region" evidence="1">
    <location>
        <begin position="1530"/>
        <end position="1579"/>
    </location>
</feature>
<feature type="region of interest" description="Disordered" evidence="2">
    <location>
        <begin position="48"/>
        <end position="117"/>
    </location>
</feature>
<evidence type="ECO:0008006" key="6">
    <source>
        <dbReference type="Google" id="ProtNLM"/>
    </source>
</evidence>
<keyword evidence="3" id="KW-0812">Transmembrane</keyword>
<dbReference type="GO" id="GO:0005789">
    <property type="term" value="C:endoplasmic reticulum membrane"/>
    <property type="evidence" value="ECO:0007669"/>
    <property type="project" value="TreeGrafter"/>
</dbReference>
<keyword evidence="1" id="KW-0175">Coiled coil</keyword>
<feature type="coiled-coil region" evidence="1">
    <location>
        <begin position="603"/>
        <end position="1024"/>
    </location>
</feature>
<feature type="compositionally biased region" description="Polar residues" evidence="2">
    <location>
        <begin position="77"/>
        <end position="86"/>
    </location>
</feature>
<dbReference type="PANTHER" id="PTHR18939">
    <property type="entry name" value="RIBOSOME BINDING PROTEIN-1"/>
    <property type="match status" value="1"/>
</dbReference>
<comment type="caution">
    <text evidence="4">The sequence shown here is derived from an EMBL/GenBank/DDBJ whole genome shotgun (WGS) entry which is preliminary data.</text>
</comment>
<dbReference type="PANTHER" id="PTHR18939:SF4">
    <property type="entry name" value="RIBOSOME-BINDING PROTEIN 1"/>
    <property type="match status" value="1"/>
</dbReference>
<organism evidence="4 5">
    <name type="scientific">Paralvinella palmiformis</name>
    <dbReference type="NCBI Taxonomy" id="53620"/>
    <lineage>
        <taxon>Eukaryota</taxon>
        <taxon>Metazoa</taxon>
        <taxon>Spiralia</taxon>
        <taxon>Lophotrochozoa</taxon>
        <taxon>Annelida</taxon>
        <taxon>Polychaeta</taxon>
        <taxon>Sedentaria</taxon>
        <taxon>Canalipalpata</taxon>
        <taxon>Terebellida</taxon>
        <taxon>Terebelliformia</taxon>
        <taxon>Alvinellidae</taxon>
        <taxon>Paralvinella</taxon>
    </lineage>
</organism>
<evidence type="ECO:0000313" key="5">
    <source>
        <dbReference type="Proteomes" id="UP001208570"/>
    </source>
</evidence>
<feature type="coiled-coil region" evidence="1">
    <location>
        <begin position="1088"/>
        <end position="1115"/>
    </location>
</feature>
<gene>
    <name evidence="4" type="ORF">LSH36_17g08002</name>
</gene>
<protein>
    <recommendedName>
        <fullName evidence="6">Kinectin</fullName>
    </recommendedName>
</protein>
<feature type="coiled-coil region" evidence="1">
    <location>
        <begin position="282"/>
        <end position="539"/>
    </location>
</feature>
<feature type="region of interest" description="Disordered" evidence="2">
    <location>
        <begin position="131"/>
        <end position="234"/>
    </location>
</feature>
<feature type="region of interest" description="Disordered" evidence="2">
    <location>
        <begin position="1741"/>
        <end position="1761"/>
    </location>
</feature>
<evidence type="ECO:0000313" key="4">
    <source>
        <dbReference type="EMBL" id="KAK2168390.1"/>
    </source>
</evidence>
<proteinExistence type="predicted"/>
<accession>A0AAD9KCX3</accession>
<dbReference type="Proteomes" id="UP001208570">
    <property type="component" value="Unassembled WGS sequence"/>
</dbReference>
<feature type="coiled-coil region" evidence="1">
    <location>
        <begin position="1429"/>
        <end position="1470"/>
    </location>
</feature>
<reference evidence="4" key="1">
    <citation type="journal article" date="2023" name="Mol. Biol. Evol.">
        <title>Third-Generation Sequencing Reveals the Adaptive Role of the Epigenome in Three Deep-Sea Polychaetes.</title>
        <authorList>
            <person name="Perez M."/>
            <person name="Aroh O."/>
            <person name="Sun Y."/>
            <person name="Lan Y."/>
            <person name="Juniper S.K."/>
            <person name="Young C.R."/>
            <person name="Angers B."/>
            <person name="Qian P.Y."/>
        </authorList>
    </citation>
    <scope>NUCLEOTIDE SEQUENCE</scope>
    <source>
        <strain evidence="4">P08H-3</strain>
    </source>
</reference>
<evidence type="ECO:0000256" key="3">
    <source>
        <dbReference type="SAM" id="Phobius"/>
    </source>
</evidence>